<sequence>MARRTLATEPLPAPVFTVDVAYPEVSHWRGLVEAGDWAALAEALHGLADANDRAFAVATVGDFPNSENLFREIAFRHPADTLSRVLLAWRHINIGSAARTAARARHVSTAQFAVFHDHLRQAEQLLIDVTAREPENYLAWAARLPTAMGLELGQSEARRRYARLAEHQPNLLAAQRSLLQQLCPKWGGSWEDVQSFTRQSVGAAPPGSPTGVLIAEWHLERWLEFRDGGDGERQGPAYLRQPEVHQEIVDAAAWSVLNPAFERRLGWVSLHNTFAAAFSLIGDLPRAAEHFRAVGNLASRWPWAYFGDPAAAFERHRAAALAKG</sequence>
<keyword evidence="2" id="KW-1185">Reference proteome</keyword>
<gene>
    <name evidence="1" type="ORF">FNH05_11060</name>
</gene>
<name>A0A558CYR5_9PSEU</name>
<accession>A0A558CYR5</accession>
<dbReference type="Proteomes" id="UP000320011">
    <property type="component" value="Unassembled WGS sequence"/>
</dbReference>
<dbReference type="EMBL" id="VJWX01000079">
    <property type="protein sequence ID" value="TVT53916.1"/>
    <property type="molecule type" value="Genomic_DNA"/>
</dbReference>
<reference evidence="1 2" key="2">
    <citation type="submission" date="2019-08" db="EMBL/GenBank/DDBJ databases">
        <title>Amycolatopsis acidicola sp. nov., isolated from peat swamp forest soil.</title>
        <authorList>
            <person name="Srisuk N."/>
        </authorList>
    </citation>
    <scope>NUCLEOTIDE SEQUENCE [LARGE SCALE GENOMIC DNA]</scope>
    <source>
        <strain evidence="1 2">TBRC 6029</strain>
    </source>
</reference>
<dbReference type="OrthoDB" id="3284019at2"/>
<evidence type="ECO:0008006" key="3">
    <source>
        <dbReference type="Google" id="ProtNLM"/>
    </source>
</evidence>
<proteinExistence type="predicted"/>
<dbReference type="AlphaFoldDB" id="A0A558CYR5"/>
<comment type="caution">
    <text evidence="1">The sequence shown here is derived from an EMBL/GenBank/DDBJ whole genome shotgun (WGS) entry which is preliminary data.</text>
</comment>
<organism evidence="1 2">
    <name type="scientific">Amycolatopsis rhizosphaerae</name>
    <dbReference type="NCBI Taxonomy" id="2053003"/>
    <lineage>
        <taxon>Bacteria</taxon>
        <taxon>Bacillati</taxon>
        <taxon>Actinomycetota</taxon>
        <taxon>Actinomycetes</taxon>
        <taxon>Pseudonocardiales</taxon>
        <taxon>Pseudonocardiaceae</taxon>
        <taxon>Amycolatopsis</taxon>
    </lineage>
</organism>
<reference evidence="1 2" key="1">
    <citation type="submission" date="2019-07" db="EMBL/GenBank/DDBJ databases">
        <authorList>
            <person name="Duangmal K."/>
            <person name="Teo W.F.A."/>
        </authorList>
    </citation>
    <scope>NUCLEOTIDE SEQUENCE [LARGE SCALE GENOMIC DNA]</scope>
    <source>
        <strain evidence="1 2">TBRC 6029</strain>
    </source>
</reference>
<evidence type="ECO:0000313" key="2">
    <source>
        <dbReference type="Proteomes" id="UP000320011"/>
    </source>
</evidence>
<evidence type="ECO:0000313" key="1">
    <source>
        <dbReference type="EMBL" id="TVT53916.1"/>
    </source>
</evidence>
<protein>
    <recommendedName>
        <fullName evidence="3">DUF4034 domain-containing protein</fullName>
    </recommendedName>
</protein>
<dbReference type="RefSeq" id="WP_144587260.1">
    <property type="nucleotide sequence ID" value="NZ_VJWX01000079.1"/>
</dbReference>